<evidence type="ECO:0000313" key="2">
    <source>
        <dbReference type="Proteomes" id="UP001323405"/>
    </source>
</evidence>
<reference evidence="1 2" key="1">
    <citation type="journal article" date="2023" name="bioRxiv">
        <title>High-quality genome assemblies of four members of thePodospora anserinaspecies complex.</title>
        <authorList>
            <person name="Ament-Velasquez S.L."/>
            <person name="Vogan A.A."/>
            <person name="Wallerman O."/>
            <person name="Hartmann F."/>
            <person name="Gautier V."/>
            <person name="Silar P."/>
            <person name="Giraud T."/>
            <person name="Johannesson H."/>
        </authorList>
    </citation>
    <scope>NUCLEOTIDE SEQUENCE [LARGE SCALE GENOMIC DNA]</scope>
    <source>
        <strain evidence="1 2">CBS 415.72m</strain>
    </source>
</reference>
<sequence>MSPSDELEEMLLDFTAQVASLRDLVLRPEYSNFEDDPKTYDFIVSRVNKILNIAEAWIMKLEHDVRMQQEQERQWAEEYGWGGWGASALTRPAVESRGEFDLLLRGVERVKMGVFFAVEGNVMVGIETVKQGVRGFEGWV</sequence>
<proteinExistence type="predicted"/>
<accession>A0ABR0GFG5</accession>
<dbReference type="Proteomes" id="UP001323405">
    <property type="component" value="Unassembled WGS sequence"/>
</dbReference>
<comment type="caution">
    <text evidence="1">The sequence shown here is derived from an EMBL/GenBank/DDBJ whole genome shotgun (WGS) entry which is preliminary data.</text>
</comment>
<keyword evidence="2" id="KW-1185">Reference proteome</keyword>
<protein>
    <submittedName>
        <fullName evidence="1">Uncharacterized protein</fullName>
    </submittedName>
</protein>
<dbReference type="RefSeq" id="XP_062743448.1">
    <property type="nucleotide sequence ID" value="XM_062889800.1"/>
</dbReference>
<dbReference type="EMBL" id="JAFFHA010000006">
    <property type="protein sequence ID" value="KAK4654473.1"/>
    <property type="molecule type" value="Genomic_DNA"/>
</dbReference>
<evidence type="ECO:0000313" key="1">
    <source>
        <dbReference type="EMBL" id="KAK4654473.1"/>
    </source>
</evidence>
<dbReference type="GeneID" id="87909707"/>
<organism evidence="1 2">
    <name type="scientific">Podospora pseudocomata</name>
    <dbReference type="NCBI Taxonomy" id="2093779"/>
    <lineage>
        <taxon>Eukaryota</taxon>
        <taxon>Fungi</taxon>
        <taxon>Dikarya</taxon>
        <taxon>Ascomycota</taxon>
        <taxon>Pezizomycotina</taxon>
        <taxon>Sordariomycetes</taxon>
        <taxon>Sordariomycetidae</taxon>
        <taxon>Sordariales</taxon>
        <taxon>Podosporaceae</taxon>
        <taxon>Podospora</taxon>
    </lineage>
</organism>
<gene>
    <name evidence="1" type="ORF">QC762_403488</name>
</gene>
<name>A0ABR0GFG5_9PEZI</name>